<organism evidence="2 3">
    <name type="scientific">Aquimarina mytili</name>
    <dbReference type="NCBI Taxonomy" id="874423"/>
    <lineage>
        <taxon>Bacteria</taxon>
        <taxon>Pseudomonadati</taxon>
        <taxon>Bacteroidota</taxon>
        <taxon>Flavobacteriia</taxon>
        <taxon>Flavobacteriales</taxon>
        <taxon>Flavobacteriaceae</taxon>
        <taxon>Aquimarina</taxon>
    </lineage>
</organism>
<comment type="caution">
    <text evidence="2">The sequence shown here is derived from an EMBL/GenBank/DDBJ whole genome shotgun (WGS) entry which is preliminary data.</text>
</comment>
<evidence type="ECO:0000313" key="2">
    <source>
        <dbReference type="EMBL" id="MBL0685111.1"/>
    </source>
</evidence>
<evidence type="ECO:0000259" key="1">
    <source>
        <dbReference type="PROSITE" id="PS50213"/>
    </source>
</evidence>
<dbReference type="Proteomes" id="UP000651057">
    <property type="component" value="Unassembled WGS sequence"/>
</dbReference>
<dbReference type="InterPro" id="IPR036378">
    <property type="entry name" value="FAS1_dom_sf"/>
</dbReference>
<dbReference type="AlphaFoldDB" id="A0A937A1F7"/>
<dbReference type="PANTHER" id="PTHR10900:SF77">
    <property type="entry name" value="FI19380P1"/>
    <property type="match status" value="1"/>
</dbReference>
<sequence length="203" mass="22183">MKIRTVLAAFSLSVFVLVTSCNDSDKYIVTKDENGKLIAQKIPENGVVEKAEEKVPTITEFISTDKGFSKFTEALKVSEVYDALNEEGPYTIFAPINSAFESSSRASLEKLLKPEHKEQLVDVLKYHIIPSRITKEDIITAINEGRGSVPLKTLGGNLLTASLKGGSVFLIDEMGNGGRLITTDVEASNGYINTIDNVMIPKK</sequence>
<accession>A0A937A1F7</accession>
<feature type="domain" description="FAS1" evidence="1">
    <location>
        <begin position="55"/>
        <end position="199"/>
    </location>
</feature>
<dbReference type="Pfam" id="PF02469">
    <property type="entry name" value="Fasciclin"/>
    <property type="match status" value="1"/>
</dbReference>
<dbReference type="GO" id="GO:0005615">
    <property type="term" value="C:extracellular space"/>
    <property type="evidence" value="ECO:0007669"/>
    <property type="project" value="TreeGrafter"/>
</dbReference>
<dbReference type="PROSITE" id="PS50213">
    <property type="entry name" value="FAS1"/>
    <property type="match status" value="1"/>
</dbReference>
<proteinExistence type="predicted"/>
<dbReference type="PANTHER" id="PTHR10900">
    <property type="entry name" value="PERIOSTIN-RELATED"/>
    <property type="match status" value="1"/>
</dbReference>
<keyword evidence="3" id="KW-1185">Reference proteome</keyword>
<dbReference type="RefSeq" id="WP_201922776.1">
    <property type="nucleotide sequence ID" value="NZ_BAABAX010000020.1"/>
</dbReference>
<reference evidence="2" key="1">
    <citation type="submission" date="2021-01" db="EMBL/GenBank/DDBJ databases">
        <authorList>
            <person name="Zhong Y.L."/>
        </authorList>
    </citation>
    <scope>NUCLEOTIDE SEQUENCE</scope>
    <source>
        <strain evidence="2">KCTC 23302</strain>
    </source>
</reference>
<protein>
    <submittedName>
        <fullName evidence="2">Fasciclin domain-containing protein</fullName>
    </submittedName>
</protein>
<dbReference type="SMART" id="SM00554">
    <property type="entry name" value="FAS1"/>
    <property type="match status" value="1"/>
</dbReference>
<evidence type="ECO:0000313" key="3">
    <source>
        <dbReference type="Proteomes" id="UP000651057"/>
    </source>
</evidence>
<dbReference type="Gene3D" id="2.30.180.10">
    <property type="entry name" value="FAS1 domain"/>
    <property type="match status" value="1"/>
</dbReference>
<dbReference type="PROSITE" id="PS51257">
    <property type="entry name" value="PROKAR_LIPOPROTEIN"/>
    <property type="match status" value="1"/>
</dbReference>
<dbReference type="InterPro" id="IPR050904">
    <property type="entry name" value="Adhesion/Biosynth-related"/>
</dbReference>
<dbReference type="InterPro" id="IPR000782">
    <property type="entry name" value="FAS1_domain"/>
</dbReference>
<dbReference type="SUPFAM" id="SSF82153">
    <property type="entry name" value="FAS1 domain"/>
    <property type="match status" value="1"/>
</dbReference>
<name>A0A937A1F7_9FLAO</name>
<dbReference type="EMBL" id="JAERQJ010000007">
    <property type="protein sequence ID" value="MBL0685111.1"/>
    <property type="molecule type" value="Genomic_DNA"/>
</dbReference>
<gene>
    <name evidence="2" type="ORF">JJQ60_16385</name>
</gene>